<reference evidence="5 6" key="1">
    <citation type="journal article" date="2010" name="J. Bacteriol.">
        <title>Genome sequences of Pelagibaca bermudensis HTCC2601T and Maritimibacter alkaliphilus HTCC2654T, the type strains of two marine Roseobacter genera.</title>
        <authorList>
            <person name="Thrash J.C."/>
            <person name="Cho J.C."/>
            <person name="Ferriera S."/>
            <person name="Johnson J."/>
            <person name="Vergin K.L."/>
            <person name="Giovannoni S.J."/>
        </authorList>
    </citation>
    <scope>NUCLEOTIDE SEQUENCE [LARGE SCALE GENOMIC DNA]</scope>
    <source>
        <strain evidence="6">DSM 26914 / JCM 13377 / KCTC 12554 / HTCC2601</strain>
    </source>
</reference>
<accession>Q0FNN8</accession>
<dbReference type="PANTHER" id="PTHR38340:SF1">
    <property type="entry name" value="S-LAYER PROTEIN"/>
    <property type="match status" value="1"/>
</dbReference>
<dbReference type="InterPro" id="IPR050557">
    <property type="entry name" value="RTX_toxin/Mannuronan_C5-epim"/>
</dbReference>
<evidence type="ECO:0000256" key="3">
    <source>
        <dbReference type="SAM" id="MobiDB-lite"/>
    </source>
</evidence>
<dbReference type="STRING" id="314265.R2601_20706"/>
<evidence type="ECO:0000313" key="6">
    <source>
        <dbReference type="Proteomes" id="UP000006230"/>
    </source>
</evidence>
<dbReference type="eggNOG" id="COG2340">
    <property type="taxonomic scope" value="Bacteria"/>
</dbReference>
<dbReference type="RefSeq" id="WP_007799019.1">
    <property type="nucleotide sequence ID" value="NZ_DS022276.1"/>
</dbReference>
<dbReference type="PRINTS" id="PR00313">
    <property type="entry name" value="CABNDNGRPT"/>
</dbReference>
<dbReference type="Gene3D" id="1.10.3130.20">
    <property type="entry name" value="Phycobilisome linker domain"/>
    <property type="match status" value="2"/>
</dbReference>
<dbReference type="AlphaFoldDB" id="Q0FNN8"/>
<comment type="caution">
    <text evidence="5">The sequence shown here is derived from an EMBL/GenBank/DDBJ whole genome shotgun (WGS) entry which is preliminary data.</text>
</comment>
<proteinExistence type="predicted"/>
<dbReference type="Pfam" id="PF00353">
    <property type="entry name" value="HemolysinCabind"/>
    <property type="match status" value="5"/>
</dbReference>
<dbReference type="Pfam" id="PF13946">
    <property type="entry name" value="DUF4214"/>
    <property type="match status" value="2"/>
</dbReference>
<gene>
    <name evidence="5" type="ORF">R2601_20706</name>
</gene>
<sequence length="1019" mass="108574">MNLEFFGSDGDFFELAFLNSNTGDFSPTILSSQSNRIVISNPSTGYQSTANGTGFDLSTTPASGTITSIEVRDSGQRLVANLTGISWGLQTFSDAVDDYFDGNAAPLGALLSQSPLTIDAGHSIFGANFDLPDVSSNITFIGSPLEDRFGGGSGDDHFTPGQSDDGEQLRGSPGNDVYDFTNIPASTWVDLSYSRLGSGITLNLNETANTATVNKGPNGTDTILNPRGIMLADGLNISATRNADTFNITTSPAAGFLAISPLDGNDTINATLQDGTLRLDYMWYEPISGIVANLASGVVSNDGFGNQDQLNLTLDGGRLEIRASNLSDNIVGSSADERFILGAGNDVLNAADGWDTLRFDRSRVEGGVVVDLLAGTATGVWDGMNFNHTISGIEEVRGSDNGDDTIRGSAANEYFEGNNGNDLLDGRSGDDELRGYDGNDTLIGGDGRDRLRGGDGNDRLDGSGGSAETQGYGDEFVPGLGSDTVIGHAGLFATDESADLAYWDVSGVGGLTFNIGANGSGTVVSGTSGLVNDSFTYIRWFTGSQDADVFNGSHLDEGFQGRRGADVFHGNGGYDQVIYDGEHWDGAVHGIVADVAAGTVIDGFDFTDRFTGIERIRGSIFDDVMSAEGAGQRIQFRGDDGNDWLAGSAHNDVLRGENDDDILLGDGFEASYAPEEAGAVYRLYLATLAREADATGYNNWTEALAMESRTLLEVANGFVASAEFQATYGALDNPAFVTLLYNNVLDRDPDAQGLDNWVTKLDAGMSRAQVVLGFSQSSEFIAETSSAANAFETSHSQAAWGDDVYRLYVTTLDREPDVTGYTNWTGQLAAGAELTSVIDGYVRSPEFQATYGDLDNSAFVTLLYNNVLDRDPDANGLDTWVTRLEEGWTRAEVVRGFSQSTEFVEKTASPFADWNRGIDHGTGWAEHDWIVGGSGFNIMAGGLFSDGFSFNQEDDGSHVVLDLEPFDYIHFDNFGYGDWSDATAHMTQDGADVVFADQGTAVRFLDAQLSDITAEMIWT</sequence>
<feature type="domain" description="DUF4214" evidence="4">
    <location>
        <begin position="715"/>
        <end position="782"/>
    </location>
</feature>
<keyword evidence="6" id="KW-1185">Reference proteome</keyword>
<comment type="subcellular location">
    <subcellularLocation>
        <location evidence="1">Secreted</location>
    </subcellularLocation>
</comment>
<dbReference type="SUPFAM" id="SSF51120">
    <property type="entry name" value="beta-Roll"/>
    <property type="match status" value="3"/>
</dbReference>
<feature type="compositionally biased region" description="Basic and acidic residues" evidence="3">
    <location>
        <begin position="424"/>
        <end position="437"/>
    </location>
</feature>
<dbReference type="InterPro" id="IPR001343">
    <property type="entry name" value="Hemolysn_Ca-bd"/>
</dbReference>
<name>Q0FNN8_SALBH</name>
<dbReference type="InterPro" id="IPR018511">
    <property type="entry name" value="Hemolysin-typ_Ca-bd_CS"/>
</dbReference>
<dbReference type="GO" id="GO:0005509">
    <property type="term" value="F:calcium ion binding"/>
    <property type="evidence" value="ECO:0007669"/>
    <property type="project" value="InterPro"/>
</dbReference>
<evidence type="ECO:0000313" key="5">
    <source>
        <dbReference type="EMBL" id="EAU45867.1"/>
    </source>
</evidence>
<feature type="region of interest" description="Disordered" evidence="3">
    <location>
        <begin position="149"/>
        <end position="173"/>
    </location>
</feature>
<dbReference type="InterPro" id="IPR025282">
    <property type="entry name" value="DUF4214"/>
</dbReference>
<evidence type="ECO:0000256" key="2">
    <source>
        <dbReference type="ARBA" id="ARBA00022525"/>
    </source>
</evidence>
<feature type="compositionally biased region" description="Basic and acidic residues" evidence="3">
    <location>
        <begin position="149"/>
        <end position="158"/>
    </location>
</feature>
<dbReference type="PANTHER" id="PTHR38340">
    <property type="entry name" value="S-LAYER PROTEIN"/>
    <property type="match status" value="1"/>
</dbReference>
<protein>
    <submittedName>
        <fullName evidence="5">Glycerophosphoryl diester phosphodiesterase</fullName>
    </submittedName>
</protein>
<dbReference type="PROSITE" id="PS00330">
    <property type="entry name" value="HEMOLYSIN_CALCIUM"/>
    <property type="match status" value="2"/>
</dbReference>
<dbReference type="InterPro" id="IPR011049">
    <property type="entry name" value="Serralysin-like_metalloprot_C"/>
</dbReference>
<evidence type="ECO:0000259" key="4">
    <source>
        <dbReference type="Pfam" id="PF13946"/>
    </source>
</evidence>
<dbReference type="EMBL" id="AATQ01000021">
    <property type="protein sequence ID" value="EAU45867.1"/>
    <property type="molecule type" value="Genomic_DNA"/>
</dbReference>
<dbReference type="Proteomes" id="UP000006230">
    <property type="component" value="Unassembled WGS sequence"/>
</dbReference>
<dbReference type="HOGENOM" id="CLU_296275_0_0_5"/>
<dbReference type="InterPro" id="IPR038255">
    <property type="entry name" value="PBS_linker_sf"/>
</dbReference>
<keyword evidence="2" id="KW-0964">Secreted</keyword>
<feature type="compositionally biased region" description="Basic and acidic residues" evidence="3">
    <location>
        <begin position="446"/>
        <end position="461"/>
    </location>
</feature>
<feature type="domain" description="DUF4214" evidence="4">
    <location>
        <begin position="841"/>
        <end position="906"/>
    </location>
</feature>
<dbReference type="OrthoDB" id="7727094at2"/>
<feature type="region of interest" description="Disordered" evidence="3">
    <location>
        <begin position="417"/>
        <end position="476"/>
    </location>
</feature>
<organism evidence="5 6">
    <name type="scientific">Salipiger bermudensis (strain DSM 26914 / JCM 13377 / KCTC 12554 / HTCC2601)</name>
    <name type="common">Pelagibaca bermudensis</name>
    <dbReference type="NCBI Taxonomy" id="314265"/>
    <lineage>
        <taxon>Bacteria</taxon>
        <taxon>Pseudomonadati</taxon>
        <taxon>Pseudomonadota</taxon>
        <taxon>Alphaproteobacteria</taxon>
        <taxon>Rhodobacterales</taxon>
        <taxon>Roseobacteraceae</taxon>
        <taxon>Salipiger</taxon>
    </lineage>
</organism>
<dbReference type="GO" id="GO:0005576">
    <property type="term" value="C:extracellular region"/>
    <property type="evidence" value="ECO:0007669"/>
    <property type="project" value="UniProtKB-SubCell"/>
</dbReference>
<dbReference type="Gene3D" id="2.150.10.10">
    <property type="entry name" value="Serralysin-like metalloprotease, C-terminal"/>
    <property type="match status" value="2"/>
</dbReference>
<dbReference type="eggNOG" id="COG2931">
    <property type="taxonomic scope" value="Bacteria"/>
</dbReference>
<evidence type="ECO:0000256" key="1">
    <source>
        <dbReference type="ARBA" id="ARBA00004613"/>
    </source>
</evidence>